<dbReference type="Gene3D" id="2.60.40.3210">
    <property type="entry name" value="Zona pellucida, ZP-N domain"/>
    <property type="match status" value="1"/>
</dbReference>
<dbReference type="InterPro" id="IPR058876">
    <property type="entry name" value="Ig-like_ZP"/>
</dbReference>
<evidence type="ECO:0000259" key="3">
    <source>
        <dbReference type="Pfam" id="PF23344"/>
    </source>
</evidence>
<protein>
    <submittedName>
        <fullName evidence="5">Uncharacterized LOC112157602</fullName>
    </submittedName>
</protein>
<feature type="region of interest" description="Disordered" evidence="1">
    <location>
        <begin position="1012"/>
        <end position="1056"/>
    </location>
</feature>
<evidence type="ECO:0000259" key="4">
    <source>
        <dbReference type="Pfam" id="PF26562"/>
    </source>
</evidence>
<feature type="compositionally biased region" description="Polar residues" evidence="1">
    <location>
        <begin position="734"/>
        <end position="745"/>
    </location>
</feature>
<dbReference type="Proteomes" id="UP000261560">
    <property type="component" value="Unplaced"/>
</dbReference>
<sequence length="1170" mass="130721">MTTAVIVFGLAWFCWGFKGVAADQLEGFIQWECRDRHLWILVVSAQAPRLEAVDGSEVHLIDKQLASRCGYTISSLKPEPFYSFRASYYSCFTHNQNDEAFVFKFNVMVSDRSGRWSSRSVSALCPGLVWTHREIICEEDYMEVNVNRQSSCGSQAGEAAQVWQEALFQAQKTASFAWQLMFLQEDGRFPSMSPVEAQRWGYSLTASTHRLVLRAPYKRPHATLTKVDGVPIEVLKVFLFFKQKLLVVMIDMSIACPVNSAMFDGTRLQWDIPQIIPPLVGDGAKFESQNFSLGVEGHLLDKPTAAARGLSLIQQGGLVKLGVPFGAEGGYTKSIVLENLYKEAYMTELLYEHVFLLVFEDGSSFHTKHRMLKVLETPLICRVPFILNKTISEQQMFSIYLGNIPADVFLEEVRINGKQLLVSGEPRPGLGIRPVVHLNGSRGYELQLAFDDPVVRWTNMGGGVVLYTIDANFTLAVMPQRQTYHYNTVITAKVLNAFPPEITAQCLEGGISFSVVRPTISLWEVGIDQEPLTVDLVAQRGYRLLNDTVRTVLEVPIFSVGYTYEEINLSNFYATFKLLLRDSKTLEIQASTSKRCLFKTRDMIVCSPDGTMTVVATPTSTWPSVQPERTSLLDRHCRPKQTDASRALFEFKLDSCGTRAVTGDWYVVYENEILHDRQLIADGPNFISREPQFKVTVRCFYPLSSINRLSVDRFSEAPGIGSIKVFQSHKDPQNKQCPHQPNSPLDQFPPNVAAGENVPQRSLTLQPEKSHSIPELLNSNRLASTNPLKSLETQTQQVPELNRLPDGRTQWVRFKMPNQSPAGPTWEGPNENLSKLFSGISDTLGSGDLTGWGQKTQPLGSPGYDINTEGPIHQPASSHELPHAPDLHPLLPPQYHIGDKLLVPSRDKTQAPISSTYKVTDWSKKVLEPLGTRITTLVSRDAQAPNGGEMENKNVQSIRVKPPSKFKYSSPNLNQKPLVQKVNPQTENLHASSRQMNLWTPQQIFDNRNSNTREDHAFQGSKVSSLQEPTLHGIKPDPLKPGTGPSPKHTTQQKKWVPSLVETGQKKWELSEGGDLQSAGMPHVGYGDTGNVRSVVQNPEMTSRMHLHSSAHQMGFNTKNMNSSVASWSTLENSSEDLDQRRSLSCGGESDLRGTSVHQGLIRRTGKWIS</sequence>
<dbReference type="GeneTree" id="ENSGT00940000163503"/>
<dbReference type="Ensembl" id="ENSOMET00000030373.1">
    <property type="protein sequence ID" value="ENSOMEP00000035442.1"/>
    <property type="gene ID" value="ENSOMEG00000022720.1"/>
</dbReference>
<feature type="domain" description="ZP-N" evidence="3">
    <location>
        <begin position="606"/>
        <end position="702"/>
    </location>
</feature>
<evidence type="ECO:0000313" key="5">
    <source>
        <dbReference type="Ensembl" id="ENSOMEP00000035442.1"/>
    </source>
</evidence>
<name>A0A3B3DZ68_ORYME</name>
<evidence type="ECO:0000256" key="1">
    <source>
        <dbReference type="SAM" id="MobiDB-lite"/>
    </source>
</evidence>
<reference evidence="5" key="2">
    <citation type="submission" date="2025-09" db="UniProtKB">
        <authorList>
            <consortium name="Ensembl"/>
        </authorList>
    </citation>
    <scope>IDENTIFICATION</scope>
</reference>
<feature type="signal peptide" evidence="2">
    <location>
        <begin position="1"/>
        <end position="22"/>
    </location>
</feature>
<feature type="domain" description="ZP-domain containing protein Ig-like" evidence="4">
    <location>
        <begin position="381"/>
        <end position="494"/>
    </location>
</feature>
<keyword evidence="2" id="KW-0732">Signal</keyword>
<dbReference type="RefSeq" id="XP_024146198.1">
    <property type="nucleotide sequence ID" value="XM_024290430.2"/>
</dbReference>
<dbReference type="STRING" id="30732.ENSOMEP00000035442"/>
<accession>A0A3B3DZ68</accession>
<keyword evidence="6" id="KW-1185">Reference proteome</keyword>
<proteinExistence type="predicted"/>
<feature type="region of interest" description="Disordered" evidence="1">
    <location>
        <begin position="729"/>
        <end position="755"/>
    </location>
</feature>
<dbReference type="PaxDb" id="30732-ENSOMEP00000035442"/>
<dbReference type="Pfam" id="PF26562">
    <property type="entry name" value="Ig-like"/>
    <property type="match status" value="1"/>
</dbReference>
<dbReference type="InterPro" id="IPR055356">
    <property type="entry name" value="ZP-N"/>
</dbReference>
<dbReference type="Pfam" id="PF23344">
    <property type="entry name" value="ZP-N"/>
    <property type="match status" value="1"/>
</dbReference>
<dbReference type="OMA" id="DMSIACP"/>
<evidence type="ECO:0000256" key="2">
    <source>
        <dbReference type="SAM" id="SignalP"/>
    </source>
</evidence>
<reference evidence="5" key="1">
    <citation type="submission" date="2025-08" db="UniProtKB">
        <authorList>
            <consortium name="Ensembl"/>
        </authorList>
    </citation>
    <scope>IDENTIFICATION</scope>
</reference>
<dbReference type="GeneID" id="112157602"/>
<feature type="region of interest" description="Disordered" evidence="1">
    <location>
        <begin position="1132"/>
        <end position="1157"/>
    </location>
</feature>
<evidence type="ECO:0000313" key="6">
    <source>
        <dbReference type="Proteomes" id="UP000261560"/>
    </source>
</evidence>
<dbReference type="PANTHER" id="PTHR47130">
    <property type="entry name" value="SI:DKEY-19B23.11-RELATED"/>
    <property type="match status" value="1"/>
</dbReference>
<dbReference type="PANTHER" id="PTHR47130:SF6">
    <property type="entry name" value="EGG ENVELOPE GLYCOPROTEIN-LIKE PRECURSOR"/>
    <property type="match status" value="1"/>
</dbReference>
<organism evidence="5 6">
    <name type="scientific">Oryzias melastigma</name>
    <name type="common">Marine medaka</name>
    <dbReference type="NCBI Taxonomy" id="30732"/>
    <lineage>
        <taxon>Eukaryota</taxon>
        <taxon>Metazoa</taxon>
        <taxon>Chordata</taxon>
        <taxon>Craniata</taxon>
        <taxon>Vertebrata</taxon>
        <taxon>Euteleostomi</taxon>
        <taxon>Actinopterygii</taxon>
        <taxon>Neopterygii</taxon>
        <taxon>Teleostei</taxon>
        <taxon>Neoteleostei</taxon>
        <taxon>Acanthomorphata</taxon>
        <taxon>Ovalentaria</taxon>
        <taxon>Atherinomorphae</taxon>
        <taxon>Beloniformes</taxon>
        <taxon>Adrianichthyidae</taxon>
        <taxon>Oryziinae</taxon>
        <taxon>Oryzias</taxon>
    </lineage>
</organism>
<feature type="chain" id="PRO_5017456394" evidence="2">
    <location>
        <begin position="23"/>
        <end position="1170"/>
    </location>
</feature>
<dbReference type="AlphaFoldDB" id="A0A3B3DZ68"/>